<evidence type="ECO:0000313" key="1">
    <source>
        <dbReference type="Proteomes" id="UP000887580"/>
    </source>
</evidence>
<sequence>TVHKDEFQKKQQDRAAVTKPKESGILKGDGKLNAISTSANEYTVKRGERYEKAVPKNNQILNSTGKMELSTTTHDDYHTNEGGDRFAVTHHADSDIFDSHADFDGHTIYNDNFIKGSTGQRITGVRPSTALKLGGSRELISGYQAEFQPKVEPSLKLGGSRELVSGYQAEFQPKVEPCVAGELVESVKKDHKTTKHFEFNKVSSGHHFYESKS</sequence>
<organism evidence="1 2">
    <name type="scientific">Panagrolaimus sp. PS1159</name>
    <dbReference type="NCBI Taxonomy" id="55785"/>
    <lineage>
        <taxon>Eukaryota</taxon>
        <taxon>Metazoa</taxon>
        <taxon>Ecdysozoa</taxon>
        <taxon>Nematoda</taxon>
        <taxon>Chromadorea</taxon>
        <taxon>Rhabditida</taxon>
        <taxon>Tylenchina</taxon>
        <taxon>Panagrolaimomorpha</taxon>
        <taxon>Panagrolaimoidea</taxon>
        <taxon>Panagrolaimidae</taxon>
        <taxon>Panagrolaimus</taxon>
    </lineage>
</organism>
<reference evidence="2" key="1">
    <citation type="submission" date="2022-11" db="UniProtKB">
        <authorList>
            <consortium name="WormBaseParasite"/>
        </authorList>
    </citation>
    <scope>IDENTIFICATION</scope>
</reference>
<proteinExistence type="predicted"/>
<accession>A0AC35FZ28</accession>
<dbReference type="WBParaSite" id="PS1159_v2.g2191.t2">
    <property type="protein sequence ID" value="PS1159_v2.g2191.t2"/>
    <property type="gene ID" value="PS1159_v2.g2191"/>
</dbReference>
<evidence type="ECO:0000313" key="2">
    <source>
        <dbReference type="WBParaSite" id="PS1159_v2.g2191.t2"/>
    </source>
</evidence>
<protein>
    <submittedName>
        <fullName evidence="2">Uncharacterized protein</fullName>
    </submittedName>
</protein>
<name>A0AC35FZ28_9BILA</name>
<dbReference type="Proteomes" id="UP000887580">
    <property type="component" value="Unplaced"/>
</dbReference>